<proteinExistence type="inferred from homology"/>
<dbReference type="EMBL" id="CAJFCJ010000005">
    <property type="protein sequence ID" value="CAD5114476.1"/>
    <property type="molecule type" value="Genomic_DNA"/>
</dbReference>
<evidence type="ECO:0000256" key="4">
    <source>
        <dbReference type="ARBA" id="ARBA00022786"/>
    </source>
</evidence>
<dbReference type="PRINTS" id="PR00707">
    <property type="entry name" value="UBCTHYDRLASE"/>
</dbReference>
<dbReference type="AlphaFoldDB" id="A0A7I8VE74"/>
<evidence type="ECO:0000256" key="8">
    <source>
        <dbReference type="RuleBase" id="RU361215"/>
    </source>
</evidence>
<feature type="domain" description="UCH catalytic" evidence="10">
    <location>
        <begin position="1"/>
        <end position="276"/>
    </location>
</feature>
<feature type="active site" description="Nucleophile" evidence="7">
    <location>
        <position position="62"/>
    </location>
</feature>
<organism evidence="11 12">
    <name type="scientific">Dimorphilus gyrociliatus</name>
    <dbReference type="NCBI Taxonomy" id="2664684"/>
    <lineage>
        <taxon>Eukaryota</taxon>
        <taxon>Metazoa</taxon>
        <taxon>Spiralia</taxon>
        <taxon>Lophotrochozoa</taxon>
        <taxon>Annelida</taxon>
        <taxon>Polychaeta</taxon>
        <taxon>Polychaeta incertae sedis</taxon>
        <taxon>Dinophilidae</taxon>
        <taxon>Dimorphilus</taxon>
    </lineage>
</organism>
<keyword evidence="3 7" id="KW-0645">Protease</keyword>
<dbReference type="GO" id="GO:0016579">
    <property type="term" value="P:protein deubiquitination"/>
    <property type="evidence" value="ECO:0007669"/>
    <property type="project" value="TreeGrafter"/>
</dbReference>
<dbReference type="OrthoDB" id="427186at2759"/>
<dbReference type="Gene3D" id="3.30.1490.420">
    <property type="entry name" value="Ubiquitin carboxyl-terminal hydrolase, domain 2"/>
    <property type="match status" value="1"/>
</dbReference>
<evidence type="ECO:0000313" key="12">
    <source>
        <dbReference type="Proteomes" id="UP000549394"/>
    </source>
</evidence>
<dbReference type="Proteomes" id="UP000549394">
    <property type="component" value="Unassembled WGS sequence"/>
</dbReference>
<evidence type="ECO:0000256" key="7">
    <source>
        <dbReference type="PROSITE-ProRule" id="PRU01393"/>
    </source>
</evidence>
<dbReference type="PROSITE" id="PS52048">
    <property type="entry name" value="UCH_DOMAIN"/>
    <property type="match status" value="1"/>
</dbReference>
<dbReference type="PANTHER" id="PTHR10589">
    <property type="entry name" value="UBIQUITIN CARBOXYL-TERMINAL HYDROLASE"/>
    <property type="match status" value="1"/>
</dbReference>
<dbReference type="PANTHER" id="PTHR10589:SF17">
    <property type="entry name" value="UBIQUITIN CARBOXYL-TERMINAL HYDROLASE"/>
    <property type="match status" value="1"/>
</dbReference>
<comment type="similarity">
    <text evidence="2 7 8">Belongs to the peptidase C12 family.</text>
</comment>
<dbReference type="Gene3D" id="3.40.532.10">
    <property type="entry name" value="Peptidase C12, ubiquitin carboxyl-terminal hydrolase"/>
    <property type="match status" value="1"/>
</dbReference>
<dbReference type="GO" id="GO:0006511">
    <property type="term" value="P:ubiquitin-dependent protein catabolic process"/>
    <property type="evidence" value="ECO:0007669"/>
    <property type="project" value="UniProtKB-UniRule"/>
</dbReference>
<evidence type="ECO:0000256" key="2">
    <source>
        <dbReference type="ARBA" id="ARBA00009326"/>
    </source>
</evidence>
<dbReference type="InterPro" id="IPR038765">
    <property type="entry name" value="Papain-like_cys_pep_sf"/>
</dbReference>
<keyword evidence="4 7" id="KW-0833">Ubl conjugation pathway</keyword>
<gene>
    <name evidence="11" type="ORF">DGYR_LOCUS3314</name>
</gene>
<feature type="compositionally biased region" description="Polar residues" evidence="9">
    <location>
        <begin position="178"/>
        <end position="201"/>
    </location>
</feature>
<evidence type="ECO:0000256" key="1">
    <source>
        <dbReference type="ARBA" id="ARBA00000707"/>
    </source>
</evidence>
<dbReference type="CDD" id="cd09616">
    <property type="entry name" value="Peptidase_C12_UCH_L1_L3"/>
    <property type="match status" value="1"/>
</dbReference>
<evidence type="ECO:0000256" key="6">
    <source>
        <dbReference type="ARBA" id="ARBA00022807"/>
    </source>
</evidence>
<sequence length="278" mass="30681">MGEYRFTDIFGFDADLLCMVPRPVLGLVLLYPLTEKSESGEIGKEDQKSDLYYTKQTIGNACGTVGLIHILANTKETLNIKADSIIGKFLEATKSMSPQEKAVYLEKDESFGATHEVIAQQGQTQASLDSAILYMKRASPQKSLESELDNLKIVDKSSKTSGNCITRKLKPIFESKNKSGSMRSNRSPNPQQDLKVTSSESSIDDCPGREDKVDLHFIAFVHSNGTLYELDGRKNGPTAHGPTTPDNLLEDTVAVVKKFMARDPDQMHFNLVALAKNM</sequence>
<keyword evidence="6 7" id="KW-0788">Thiol protease</keyword>
<dbReference type="GO" id="GO:0005737">
    <property type="term" value="C:cytoplasm"/>
    <property type="evidence" value="ECO:0007669"/>
    <property type="project" value="TreeGrafter"/>
</dbReference>
<evidence type="ECO:0000259" key="10">
    <source>
        <dbReference type="PROSITE" id="PS52048"/>
    </source>
</evidence>
<feature type="site" description="Transition state stabilizer" evidence="7">
    <location>
        <position position="56"/>
    </location>
</feature>
<dbReference type="InterPro" id="IPR036959">
    <property type="entry name" value="Peptidase_C12_UCH_sf"/>
</dbReference>
<evidence type="ECO:0000256" key="9">
    <source>
        <dbReference type="SAM" id="MobiDB-lite"/>
    </source>
</evidence>
<comment type="catalytic activity">
    <reaction evidence="1 7 8">
        <text>Thiol-dependent hydrolysis of ester, thioester, amide, peptide and isopeptide bonds formed by the C-terminal Gly of ubiquitin (a 76-residue protein attached to proteins as an intracellular targeting signal).</text>
        <dbReference type="EC" id="3.4.19.12"/>
    </reaction>
</comment>
<dbReference type="Pfam" id="PF01088">
    <property type="entry name" value="Peptidase_C12"/>
    <property type="match status" value="2"/>
</dbReference>
<dbReference type="InterPro" id="IPR001578">
    <property type="entry name" value="Peptidase_C12_UCH"/>
</dbReference>
<feature type="region of interest" description="Disordered" evidence="9">
    <location>
        <begin position="175"/>
        <end position="205"/>
    </location>
</feature>
<keyword evidence="12" id="KW-1185">Reference proteome</keyword>
<name>A0A7I8VE74_9ANNE</name>
<evidence type="ECO:0000256" key="5">
    <source>
        <dbReference type="ARBA" id="ARBA00022801"/>
    </source>
</evidence>
<keyword evidence="5 7" id="KW-0378">Hydrolase</keyword>
<dbReference type="EC" id="3.4.19.12" evidence="8"/>
<protein>
    <recommendedName>
        <fullName evidence="8">Ubiquitin carboxyl-terminal hydrolase</fullName>
        <ecNumber evidence="8">3.4.19.12</ecNumber>
    </recommendedName>
</protein>
<feature type="active site" description="Proton donor" evidence="7">
    <location>
        <position position="216"/>
    </location>
</feature>
<feature type="site" description="Important for enzyme activity" evidence="7">
    <location>
        <position position="231"/>
    </location>
</feature>
<reference evidence="11 12" key="1">
    <citation type="submission" date="2020-08" db="EMBL/GenBank/DDBJ databases">
        <authorList>
            <person name="Hejnol A."/>
        </authorList>
    </citation>
    <scope>NUCLEOTIDE SEQUENCE [LARGE SCALE GENOMIC DNA]</scope>
</reference>
<evidence type="ECO:0000313" key="11">
    <source>
        <dbReference type="EMBL" id="CAD5114476.1"/>
    </source>
</evidence>
<dbReference type="SUPFAM" id="SSF54001">
    <property type="entry name" value="Cysteine proteinases"/>
    <property type="match status" value="1"/>
</dbReference>
<comment type="caution">
    <text evidence="11">The sequence shown here is derived from an EMBL/GenBank/DDBJ whole genome shotgun (WGS) entry which is preliminary data.</text>
</comment>
<evidence type="ECO:0000256" key="3">
    <source>
        <dbReference type="ARBA" id="ARBA00022670"/>
    </source>
</evidence>
<dbReference type="GO" id="GO:0004843">
    <property type="term" value="F:cysteine-type deubiquitinase activity"/>
    <property type="evidence" value="ECO:0007669"/>
    <property type="project" value="UniProtKB-UniRule"/>
</dbReference>
<accession>A0A7I8VE74</accession>